<dbReference type="InterPro" id="IPR014044">
    <property type="entry name" value="CAP_dom"/>
</dbReference>
<dbReference type="SUPFAM" id="SSF55797">
    <property type="entry name" value="PR-1-like"/>
    <property type="match status" value="1"/>
</dbReference>
<dbReference type="Pfam" id="PF00188">
    <property type="entry name" value="CAP"/>
    <property type="match status" value="1"/>
</dbReference>
<evidence type="ECO:0000259" key="1">
    <source>
        <dbReference type="Pfam" id="PF00188"/>
    </source>
</evidence>
<accession>A0A9X1HX72</accession>
<keyword evidence="3" id="KW-1185">Reference proteome</keyword>
<dbReference type="Gene3D" id="3.40.33.10">
    <property type="entry name" value="CAP"/>
    <property type="match status" value="1"/>
</dbReference>
<dbReference type="InterPro" id="IPR035940">
    <property type="entry name" value="CAP_sf"/>
</dbReference>
<sequence length="187" mass="21252">MRYLLFILFILYLQPPGINKQAICLSAEEARLLTLINEYRQDQGLPQISYSSRLTKVAQAHVRDLENNYEFSSNNRCNPHSWSENGEWSSCCYTNDHKQAECMWNKPKEISGYDGAGFEIAYFASSGAKARAGLDGWIRSPAHLPLIINSGQWEQVTWNAIGVGVYGKYAVVWFGREPDPSDYSICR</sequence>
<feature type="domain" description="SCP" evidence="1">
    <location>
        <begin position="33"/>
        <end position="158"/>
    </location>
</feature>
<dbReference type="Proteomes" id="UP001139409">
    <property type="component" value="Unassembled WGS sequence"/>
</dbReference>
<reference evidence="2" key="1">
    <citation type="submission" date="2021-09" db="EMBL/GenBank/DDBJ databases">
        <title>Fulvivirga sp. isolated from coastal sediment.</title>
        <authorList>
            <person name="Yu H."/>
        </authorList>
    </citation>
    <scope>NUCLEOTIDE SEQUENCE</scope>
    <source>
        <strain evidence="2">1062</strain>
    </source>
</reference>
<gene>
    <name evidence="2" type="ORF">LDX50_24750</name>
</gene>
<comment type="caution">
    <text evidence="2">The sequence shown here is derived from an EMBL/GenBank/DDBJ whole genome shotgun (WGS) entry which is preliminary data.</text>
</comment>
<dbReference type="EMBL" id="JAIXNE010000005">
    <property type="protein sequence ID" value="MCA6078104.1"/>
    <property type="molecule type" value="Genomic_DNA"/>
</dbReference>
<dbReference type="AlphaFoldDB" id="A0A9X1HX72"/>
<protein>
    <submittedName>
        <fullName evidence="2">CAP domain-containing protein</fullName>
    </submittedName>
</protein>
<organism evidence="2 3">
    <name type="scientific">Fulvivirga sedimenti</name>
    <dbReference type="NCBI Taxonomy" id="2879465"/>
    <lineage>
        <taxon>Bacteria</taxon>
        <taxon>Pseudomonadati</taxon>
        <taxon>Bacteroidota</taxon>
        <taxon>Cytophagia</taxon>
        <taxon>Cytophagales</taxon>
        <taxon>Fulvivirgaceae</taxon>
        <taxon>Fulvivirga</taxon>
    </lineage>
</organism>
<proteinExistence type="predicted"/>
<evidence type="ECO:0000313" key="2">
    <source>
        <dbReference type="EMBL" id="MCA6078104.1"/>
    </source>
</evidence>
<dbReference type="RefSeq" id="WP_225698960.1">
    <property type="nucleotide sequence ID" value="NZ_JAIXNE010000005.1"/>
</dbReference>
<evidence type="ECO:0000313" key="3">
    <source>
        <dbReference type="Proteomes" id="UP001139409"/>
    </source>
</evidence>
<name>A0A9X1HX72_9BACT</name>
<dbReference type="CDD" id="cd05379">
    <property type="entry name" value="CAP_bacterial"/>
    <property type="match status" value="1"/>
</dbReference>